<evidence type="ECO:0000259" key="1">
    <source>
        <dbReference type="Pfam" id="PF16040"/>
    </source>
</evidence>
<reference evidence="2" key="1">
    <citation type="journal article" date="2023" name="Insect Mol. Biol.">
        <title>Genome sequencing provides insights into the evolution of gene families encoding plant cell wall-degrading enzymes in longhorned beetles.</title>
        <authorList>
            <person name="Shin N.R."/>
            <person name="Okamura Y."/>
            <person name="Kirsch R."/>
            <person name="Pauchet Y."/>
        </authorList>
    </citation>
    <scope>NUCLEOTIDE SEQUENCE</scope>
    <source>
        <strain evidence="2">RBIC_L_NR</strain>
    </source>
</reference>
<dbReference type="Pfam" id="PF16040">
    <property type="entry name" value="APD1-4_N"/>
    <property type="match status" value="1"/>
</dbReference>
<dbReference type="AlphaFoldDB" id="A0AAV8ZW50"/>
<gene>
    <name evidence="2" type="ORF">NQ314_000540</name>
</gene>
<keyword evidence="3" id="KW-1185">Reference proteome</keyword>
<dbReference type="PANTHER" id="PTHR39077">
    <property type="entry name" value="DUF4793 DOMAIN-CONTAINING PROTEIN"/>
    <property type="match status" value="1"/>
</dbReference>
<accession>A0AAV8ZW50</accession>
<dbReference type="PANTHER" id="PTHR39077:SF1">
    <property type="entry name" value="E3 UBIQUITIN-PROTEIN LIGASE APD1-4 MIDDLE DOMAIN-CONTAINING PROTEIN"/>
    <property type="match status" value="1"/>
</dbReference>
<comment type="caution">
    <text evidence="2">The sequence shown here is derived from an EMBL/GenBank/DDBJ whole genome shotgun (WGS) entry which is preliminary data.</text>
</comment>
<organism evidence="2 3">
    <name type="scientific">Rhamnusium bicolor</name>
    <dbReference type="NCBI Taxonomy" id="1586634"/>
    <lineage>
        <taxon>Eukaryota</taxon>
        <taxon>Metazoa</taxon>
        <taxon>Ecdysozoa</taxon>
        <taxon>Arthropoda</taxon>
        <taxon>Hexapoda</taxon>
        <taxon>Insecta</taxon>
        <taxon>Pterygota</taxon>
        <taxon>Neoptera</taxon>
        <taxon>Endopterygota</taxon>
        <taxon>Coleoptera</taxon>
        <taxon>Polyphaga</taxon>
        <taxon>Cucujiformia</taxon>
        <taxon>Chrysomeloidea</taxon>
        <taxon>Cerambycidae</taxon>
        <taxon>Lepturinae</taxon>
        <taxon>Rhagiini</taxon>
        <taxon>Rhamnusium</taxon>
    </lineage>
</organism>
<sequence>MRYHVYGHQLYPLAMSDMRMLDSRVSTTWCQRQLVKVNTTFNAFLLPTTPQLSPERKPLSMVRHLILEDDTKEYWGFYLLRGTS</sequence>
<feature type="non-terminal residue" evidence="2">
    <location>
        <position position="84"/>
    </location>
</feature>
<protein>
    <recommendedName>
        <fullName evidence="1">E3 ubiquitin-protein ligase APD1-4 N-terminal domain-containing protein</fullName>
    </recommendedName>
</protein>
<dbReference type="EMBL" id="JANEYF010000161">
    <property type="protein sequence ID" value="KAJ8971794.1"/>
    <property type="molecule type" value="Genomic_DNA"/>
</dbReference>
<dbReference type="InterPro" id="IPR032008">
    <property type="entry name" value="APD1-4_N"/>
</dbReference>
<feature type="domain" description="E3 ubiquitin-protein ligase APD1-4 N-terminal" evidence="1">
    <location>
        <begin position="38"/>
        <end position="83"/>
    </location>
</feature>
<evidence type="ECO:0000313" key="3">
    <source>
        <dbReference type="Proteomes" id="UP001162156"/>
    </source>
</evidence>
<dbReference type="Proteomes" id="UP001162156">
    <property type="component" value="Unassembled WGS sequence"/>
</dbReference>
<proteinExistence type="predicted"/>
<evidence type="ECO:0000313" key="2">
    <source>
        <dbReference type="EMBL" id="KAJ8971794.1"/>
    </source>
</evidence>
<name>A0AAV8ZW50_9CUCU</name>